<dbReference type="InterPro" id="IPR008920">
    <property type="entry name" value="TF_FadR/GntR_C"/>
</dbReference>
<dbReference type="OrthoDB" id="9028214at2"/>
<dbReference type="Gene3D" id="1.10.10.10">
    <property type="entry name" value="Winged helix-like DNA-binding domain superfamily/Winged helix DNA-binding domain"/>
    <property type="match status" value="1"/>
</dbReference>
<dbReference type="PANTHER" id="PTHR43537">
    <property type="entry name" value="TRANSCRIPTIONAL REGULATOR, GNTR FAMILY"/>
    <property type="match status" value="1"/>
</dbReference>
<evidence type="ECO:0000259" key="5">
    <source>
        <dbReference type="PROSITE" id="PS50949"/>
    </source>
</evidence>
<organism evidence="6 7">
    <name type="scientific">Aurantiacibacter zhengii</name>
    <dbReference type="NCBI Taxonomy" id="2307003"/>
    <lineage>
        <taxon>Bacteria</taxon>
        <taxon>Pseudomonadati</taxon>
        <taxon>Pseudomonadota</taxon>
        <taxon>Alphaproteobacteria</taxon>
        <taxon>Sphingomonadales</taxon>
        <taxon>Erythrobacteraceae</taxon>
        <taxon>Aurantiacibacter</taxon>
    </lineage>
</organism>
<dbReference type="InterPro" id="IPR011711">
    <property type="entry name" value="GntR_C"/>
</dbReference>
<dbReference type="SMART" id="SM00895">
    <property type="entry name" value="FCD"/>
    <property type="match status" value="1"/>
</dbReference>
<dbReference type="Pfam" id="PF07729">
    <property type="entry name" value="FCD"/>
    <property type="match status" value="1"/>
</dbReference>
<sequence length="261" mass="28239">MTRDGSGNATRATRRGGLGIADAPRGSGRRVRGAVVDHLGERIVTGEIGVGETLPGEIETAERLDISRGTYREAVKMLAAKGLVESRPKTGTRVLERARWNLLDPDVLRWAFAGRPDACLVRDLFEMRIVVEPAIAGLAAIRRTPDQLTAMRQALGQMREKSLDTEEGRLADREFHEVMLDACANEVMNTLGASIGAAVAYTTLFKQRSGGFPRDPVPDHASVLEAIEASDQTAAESAMRELLRLAQADTQDALSDYASSP</sequence>
<dbReference type="Pfam" id="PF00392">
    <property type="entry name" value="GntR"/>
    <property type="match status" value="1"/>
</dbReference>
<evidence type="ECO:0000256" key="2">
    <source>
        <dbReference type="ARBA" id="ARBA00023125"/>
    </source>
</evidence>
<name>A0A418NTG7_9SPHN</name>
<evidence type="ECO:0000313" key="7">
    <source>
        <dbReference type="Proteomes" id="UP000286576"/>
    </source>
</evidence>
<reference evidence="6 7" key="1">
    <citation type="submission" date="2018-08" db="EMBL/GenBank/DDBJ databases">
        <title>Erythrobacter zhengii sp.nov., a bacterium isolated from deep-sea sediment.</title>
        <authorList>
            <person name="Fang C."/>
            <person name="Wu Y.-H."/>
            <person name="Sun C."/>
            <person name="Wang H."/>
            <person name="Cheng H."/>
            <person name="Meng F.-X."/>
            <person name="Wang C.-S."/>
            <person name="Xu X.-W."/>
        </authorList>
    </citation>
    <scope>NUCLEOTIDE SEQUENCE [LARGE SCALE GENOMIC DNA]</scope>
    <source>
        <strain evidence="6 7">V18</strain>
    </source>
</reference>
<evidence type="ECO:0000256" key="3">
    <source>
        <dbReference type="ARBA" id="ARBA00023163"/>
    </source>
</evidence>
<feature type="region of interest" description="Disordered" evidence="4">
    <location>
        <begin position="1"/>
        <end position="27"/>
    </location>
</feature>
<dbReference type="AlphaFoldDB" id="A0A418NTG7"/>
<evidence type="ECO:0000256" key="1">
    <source>
        <dbReference type="ARBA" id="ARBA00023015"/>
    </source>
</evidence>
<keyword evidence="1" id="KW-0805">Transcription regulation</keyword>
<dbReference type="Gene3D" id="1.20.120.530">
    <property type="entry name" value="GntR ligand-binding domain-like"/>
    <property type="match status" value="1"/>
</dbReference>
<keyword evidence="3" id="KW-0804">Transcription</keyword>
<accession>A0A418NTG7</accession>
<dbReference type="EMBL" id="QXFL01000003">
    <property type="protein sequence ID" value="RIV86713.1"/>
    <property type="molecule type" value="Genomic_DNA"/>
</dbReference>
<dbReference type="InterPro" id="IPR000524">
    <property type="entry name" value="Tscrpt_reg_HTH_GntR"/>
</dbReference>
<dbReference type="PRINTS" id="PR00035">
    <property type="entry name" value="HTHGNTR"/>
</dbReference>
<dbReference type="PANTHER" id="PTHR43537:SF44">
    <property type="entry name" value="GNTR FAMILY REGULATORY PROTEIN"/>
    <property type="match status" value="1"/>
</dbReference>
<dbReference type="GO" id="GO:0003677">
    <property type="term" value="F:DNA binding"/>
    <property type="evidence" value="ECO:0007669"/>
    <property type="project" value="UniProtKB-KW"/>
</dbReference>
<feature type="domain" description="HTH gntR-type" evidence="5">
    <location>
        <begin position="29"/>
        <end position="97"/>
    </location>
</feature>
<dbReference type="InterPro" id="IPR036388">
    <property type="entry name" value="WH-like_DNA-bd_sf"/>
</dbReference>
<evidence type="ECO:0000313" key="6">
    <source>
        <dbReference type="EMBL" id="RIV86713.1"/>
    </source>
</evidence>
<protein>
    <submittedName>
        <fullName evidence="6">FadR family transcriptional regulator</fullName>
    </submittedName>
</protein>
<dbReference type="RefSeq" id="WP_119586530.1">
    <property type="nucleotide sequence ID" value="NZ_CAWODQ010000022.1"/>
</dbReference>
<dbReference type="SUPFAM" id="SSF48008">
    <property type="entry name" value="GntR ligand-binding domain-like"/>
    <property type="match status" value="1"/>
</dbReference>
<evidence type="ECO:0000256" key="4">
    <source>
        <dbReference type="SAM" id="MobiDB-lite"/>
    </source>
</evidence>
<gene>
    <name evidence="6" type="ORF">D2V07_08425</name>
</gene>
<dbReference type="Proteomes" id="UP000286576">
    <property type="component" value="Unassembled WGS sequence"/>
</dbReference>
<feature type="compositionally biased region" description="Polar residues" evidence="4">
    <location>
        <begin position="1"/>
        <end position="11"/>
    </location>
</feature>
<dbReference type="GO" id="GO:0003700">
    <property type="term" value="F:DNA-binding transcription factor activity"/>
    <property type="evidence" value="ECO:0007669"/>
    <property type="project" value="InterPro"/>
</dbReference>
<dbReference type="CDD" id="cd07377">
    <property type="entry name" value="WHTH_GntR"/>
    <property type="match status" value="1"/>
</dbReference>
<dbReference type="SUPFAM" id="SSF46785">
    <property type="entry name" value="Winged helix' DNA-binding domain"/>
    <property type="match status" value="1"/>
</dbReference>
<keyword evidence="7" id="KW-1185">Reference proteome</keyword>
<dbReference type="SMART" id="SM00345">
    <property type="entry name" value="HTH_GNTR"/>
    <property type="match status" value="1"/>
</dbReference>
<keyword evidence="2" id="KW-0238">DNA-binding</keyword>
<comment type="caution">
    <text evidence="6">The sequence shown here is derived from an EMBL/GenBank/DDBJ whole genome shotgun (WGS) entry which is preliminary data.</text>
</comment>
<proteinExistence type="predicted"/>
<dbReference type="PROSITE" id="PS50949">
    <property type="entry name" value="HTH_GNTR"/>
    <property type="match status" value="1"/>
</dbReference>
<dbReference type="InterPro" id="IPR036390">
    <property type="entry name" value="WH_DNA-bd_sf"/>
</dbReference>